<dbReference type="PANTHER" id="PTHR46577">
    <property type="entry name" value="HTH-TYPE TRANSCRIPTIONAL REGULATORY PROTEIN GABR"/>
    <property type="match status" value="1"/>
</dbReference>
<dbReference type="Gene3D" id="3.40.640.10">
    <property type="entry name" value="Type I PLP-dependent aspartate aminotransferase-like (Major domain)"/>
    <property type="match status" value="1"/>
</dbReference>
<dbReference type="SUPFAM" id="SSF53383">
    <property type="entry name" value="PLP-dependent transferases"/>
    <property type="match status" value="1"/>
</dbReference>
<evidence type="ECO:0000259" key="8">
    <source>
        <dbReference type="PROSITE" id="PS50949"/>
    </source>
</evidence>
<dbReference type="PRINTS" id="PR00035">
    <property type="entry name" value="HTHGNTR"/>
</dbReference>
<sequence length="476" mass="54702">MLEITLNLYEDKKDPYYVQLYRHIRQEIKSGRIHAGTRLPAIRRLSEHLDISRNTVEAAYLQLVSEGYVESRPRSGLYVLKLEEDFSFLEKVTNQEPGRQDAEEIVETKPAASPVLRCDFRNGTIDLSSFPFSVWNKISHQIMQEYTNSLSLYGDPQGEPGLRHQLAGYLRQSRGVRCSPDQIIVGAGTQQMLLLLCQLLGTERQPVAVEDPGYNGARSVFSELNFPMVPIPLEEDGIDMEYLMKSEAKLVYVTPSHQFPFGMILPIHKRIKLLQWAAEHDRYIIEDDYDSEFRYQGRPIPALQGLDKSGRVIYMGTFSKSLLSGIRISYMVLPESLISKYKDKKAFLEPTASLIHMQTLERFMEEGWWEKHLRRMKNVYKKKHAFLLSAITRFFGERVKVIGQHSGLHIVIEVNDGRSESELVRKAEEKGVKVYPTSPYWITFDTQLPPRLLLGFGGLSENELEAGIRLLKEAWT</sequence>
<evidence type="ECO:0000313" key="10">
    <source>
        <dbReference type="Proteomes" id="UP000067625"/>
    </source>
</evidence>
<keyword evidence="5" id="KW-0805">Transcription regulation</keyword>
<evidence type="ECO:0000256" key="1">
    <source>
        <dbReference type="ARBA" id="ARBA00001933"/>
    </source>
</evidence>
<evidence type="ECO:0000256" key="4">
    <source>
        <dbReference type="ARBA" id="ARBA00022898"/>
    </source>
</evidence>
<evidence type="ECO:0000256" key="6">
    <source>
        <dbReference type="ARBA" id="ARBA00023125"/>
    </source>
</evidence>
<comment type="cofactor">
    <cofactor evidence="1">
        <name>pyridoxal 5'-phosphate</name>
        <dbReference type="ChEBI" id="CHEBI:597326"/>
    </cofactor>
</comment>
<dbReference type="PANTHER" id="PTHR46577:SF1">
    <property type="entry name" value="HTH-TYPE TRANSCRIPTIONAL REGULATORY PROTEIN GABR"/>
    <property type="match status" value="1"/>
</dbReference>
<dbReference type="InterPro" id="IPR036390">
    <property type="entry name" value="WH_DNA-bd_sf"/>
</dbReference>
<dbReference type="GO" id="GO:0003700">
    <property type="term" value="F:DNA-binding transcription factor activity"/>
    <property type="evidence" value="ECO:0007669"/>
    <property type="project" value="InterPro"/>
</dbReference>
<evidence type="ECO:0000256" key="2">
    <source>
        <dbReference type="ARBA" id="ARBA00005384"/>
    </source>
</evidence>
<reference evidence="9 10" key="2">
    <citation type="journal article" date="2016" name="Int. J. Syst. Evol. Microbiol.">
        <title>Bacillus gobiensis sp. nov., isolated from a soil sample.</title>
        <authorList>
            <person name="Liu B."/>
            <person name="Liu G.H."/>
            <person name="Cetin S."/>
            <person name="Schumann P."/>
            <person name="Pan Z.Z."/>
            <person name="Chen Q.Q."/>
        </authorList>
    </citation>
    <scope>NUCLEOTIDE SEQUENCE [LARGE SCALE GENOMIC DNA]</scope>
    <source>
        <strain evidence="9 10">FJAT-4402</strain>
    </source>
</reference>
<dbReference type="CDD" id="cd00609">
    <property type="entry name" value="AAT_like"/>
    <property type="match status" value="1"/>
</dbReference>
<proteinExistence type="inferred from homology"/>
<accession>A0A0M5JM78</accession>
<dbReference type="AlphaFoldDB" id="A0A0M5JM78"/>
<keyword evidence="4" id="KW-0663">Pyridoxal phosphate</keyword>
<evidence type="ECO:0000256" key="3">
    <source>
        <dbReference type="ARBA" id="ARBA00022576"/>
    </source>
</evidence>
<protein>
    <submittedName>
        <fullName evidence="9">GntR family transcriptional regulator</fullName>
    </submittedName>
</protein>
<dbReference type="PROSITE" id="PS50949">
    <property type="entry name" value="HTH_GNTR"/>
    <property type="match status" value="1"/>
</dbReference>
<dbReference type="OrthoDB" id="9808770at2"/>
<dbReference type="STRING" id="1441095.AM592_17435"/>
<dbReference type="GO" id="GO:0030170">
    <property type="term" value="F:pyridoxal phosphate binding"/>
    <property type="evidence" value="ECO:0007669"/>
    <property type="project" value="InterPro"/>
</dbReference>
<dbReference type="SMART" id="SM00345">
    <property type="entry name" value="HTH_GNTR"/>
    <property type="match status" value="1"/>
</dbReference>
<dbReference type="PATRIC" id="fig|1441095.3.peg.3868"/>
<keyword evidence="10" id="KW-1185">Reference proteome</keyword>
<dbReference type="InterPro" id="IPR051446">
    <property type="entry name" value="HTH_trans_reg/aminotransferase"/>
</dbReference>
<comment type="similarity">
    <text evidence="2">In the C-terminal section; belongs to the class-I pyridoxal-phosphate-dependent aminotransferase family.</text>
</comment>
<keyword evidence="7" id="KW-0804">Transcription</keyword>
<reference evidence="10" key="1">
    <citation type="submission" date="2015-08" db="EMBL/GenBank/DDBJ databases">
        <title>Genome sequencing project for genomic taxonomy and phylogenomics of Bacillus-like bacteria.</title>
        <authorList>
            <person name="Liu B."/>
            <person name="Wang J."/>
            <person name="Zhu Y."/>
            <person name="Liu G."/>
            <person name="Chen Q."/>
            <person name="Chen Z."/>
            <person name="Lan J."/>
            <person name="Che J."/>
            <person name="Ge C."/>
            <person name="Shi H."/>
            <person name="Pan Z."/>
            <person name="Liu X."/>
        </authorList>
    </citation>
    <scope>NUCLEOTIDE SEQUENCE [LARGE SCALE GENOMIC DNA]</scope>
    <source>
        <strain evidence="10">FJAT-4402</strain>
    </source>
</reference>
<organism evidence="9 10">
    <name type="scientific">Bacillus gobiensis</name>
    <dbReference type="NCBI Taxonomy" id="1441095"/>
    <lineage>
        <taxon>Bacteria</taxon>
        <taxon>Bacillati</taxon>
        <taxon>Bacillota</taxon>
        <taxon>Bacilli</taxon>
        <taxon>Bacillales</taxon>
        <taxon>Bacillaceae</taxon>
        <taxon>Bacillus</taxon>
    </lineage>
</organism>
<keyword evidence="3" id="KW-0808">Transferase</keyword>
<feature type="domain" description="HTH gntR-type" evidence="8">
    <location>
        <begin position="14"/>
        <end position="82"/>
    </location>
</feature>
<dbReference type="InterPro" id="IPR004839">
    <property type="entry name" value="Aminotransferase_I/II_large"/>
</dbReference>
<dbReference type="InterPro" id="IPR036388">
    <property type="entry name" value="WH-like_DNA-bd_sf"/>
</dbReference>
<keyword evidence="6" id="KW-0238">DNA-binding</keyword>
<dbReference type="GO" id="GO:0003677">
    <property type="term" value="F:DNA binding"/>
    <property type="evidence" value="ECO:0007669"/>
    <property type="project" value="UniProtKB-KW"/>
</dbReference>
<dbReference type="RefSeq" id="WP_053604986.1">
    <property type="nucleotide sequence ID" value="NZ_CP012600.1"/>
</dbReference>
<dbReference type="InterPro" id="IPR015424">
    <property type="entry name" value="PyrdxlP-dep_Trfase"/>
</dbReference>
<evidence type="ECO:0000256" key="7">
    <source>
        <dbReference type="ARBA" id="ARBA00023163"/>
    </source>
</evidence>
<dbReference type="Pfam" id="PF00392">
    <property type="entry name" value="GntR"/>
    <property type="match status" value="1"/>
</dbReference>
<dbReference type="GO" id="GO:0008483">
    <property type="term" value="F:transaminase activity"/>
    <property type="evidence" value="ECO:0007669"/>
    <property type="project" value="UniProtKB-KW"/>
</dbReference>
<dbReference type="Pfam" id="PF00155">
    <property type="entry name" value="Aminotran_1_2"/>
    <property type="match status" value="1"/>
</dbReference>
<dbReference type="InterPro" id="IPR000524">
    <property type="entry name" value="Tscrpt_reg_HTH_GntR"/>
</dbReference>
<dbReference type="Proteomes" id="UP000067625">
    <property type="component" value="Chromosome"/>
</dbReference>
<dbReference type="Gene3D" id="1.10.10.10">
    <property type="entry name" value="Winged helix-like DNA-binding domain superfamily/Winged helix DNA-binding domain"/>
    <property type="match status" value="1"/>
</dbReference>
<dbReference type="EMBL" id="CP012600">
    <property type="protein sequence ID" value="ALC83151.1"/>
    <property type="molecule type" value="Genomic_DNA"/>
</dbReference>
<name>A0A0M5JM78_9BACI</name>
<dbReference type="SUPFAM" id="SSF46785">
    <property type="entry name" value="Winged helix' DNA-binding domain"/>
    <property type="match status" value="1"/>
</dbReference>
<gene>
    <name evidence="9" type="ORF">AM592_17435</name>
</gene>
<keyword evidence="3" id="KW-0032">Aminotransferase</keyword>
<dbReference type="InterPro" id="IPR015421">
    <property type="entry name" value="PyrdxlP-dep_Trfase_major"/>
</dbReference>
<dbReference type="CDD" id="cd07377">
    <property type="entry name" value="WHTH_GntR"/>
    <property type="match status" value="1"/>
</dbReference>
<evidence type="ECO:0000256" key="5">
    <source>
        <dbReference type="ARBA" id="ARBA00023015"/>
    </source>
</evidence>
<evidence type="ECO:0000313" key="9">
    <source>
        <dbReference type="EMBL" id="ALC83151.1"/>
    </source>
</evidence>